<dbReference type="Proteomes" id="UP000656548">
    <property type="component" value="Unassembled WGS sequence"/>
</dbReference>
<dbReference type="InterPro" id="IPR046115">
    <property type="entry name" value="DUF6052"/>
</dbReference>
<protein>
    <submittedName>
        <fullName evidence="1">Uncharacterized protein</fullName>
    </submittedName>
</protein>
<accession>A0ABR9L6H7</accession>
<comment type="caution">
    <text evidence="1">The sequence shown here is derived from an EMBL/GenBank/DDBJ whole genome shotgun (WGS) entry which is preliminary data.</text>
</comment>
<sequence>MTNATGELSAEHRHALIDTYLTLHELATGCAVPSVRAAARAAVAEVHAALDGQAIDFEFYSHRWVPADPTEGVQKRCP</sequence>
<name>A0ABR9L6H7_9PSEU</name>
<proteinExistence type="predicted"/>
<dbReference type="EMBL" id="JADBEJ010000004">
    <property type="protein sequence ID" value="MBE1576319.1"/>
    <property type="molecule type" value="Genomic_DNA"/>
</dbReference>
<dbReference type="RefSeq" id="WP_192743625.1">
    <property type="nucleotide sequence ID" value="NZ_JADBEJ010000004.1"/>
</dbReference>
<dbReference type="Pfam" id="PF19522">
    <property type="entry name" value="DUF6052"/>
    <property type="match status" value="1"/>
</dbReference>
<gene>
    <name evidence="1" type="ORF">H4W30_003366</name>
</gene>
<keyword evidence="2" id="KW-1185">Reference proteome</keyword>
<organism evidence="1 2">
    <name type="scientific">Amycolatopsis roodepoortensis</name>
    <dbReference type="NCBI Taxonomy" id="700274"/>
    <lineage>
        <taxon>Bacteria</taxon>
        <taxon>Bacillati</taxon>
        <taxon>Actinomycetota</taxon>
        <taxon>Actinomycetes</taxon>
        <taxon>Pseudonocardiales</taxon>
        <taxon>Pseudonocardiaceae</taxon>
        <taxon>Amycolatopsis</taxon>
    </lineage>
</organism>
<evidence type="ECO:0000313" key="1">
    <source>
        <dbReference type="EMBL" id="MBE1576319.1"/>
    </source>
</evidence>
<reference evidence="1 2" key="1">
    <citation type="submission" date="2020-10" db="EMBL/GenBank/DDBJ databases">
        <title>Sequencing the genomes of 1000 actinobacteria strains.</title>
        <authorList>
            <person name="Klenk H.-P."/>
        </authorList>
    </citation>
    <scope>NUCLEOTIDE SEQUENCE [LARGE SCALE GENOMIC DNA]</scope>
    <source>
        <strain evidence="1 2">DSM 46661</strain>
    </source>
</reference>
<evidence type="ECO:0000313" key="2">
    <source>
        <dbReference type="Proteomes" id="UP000656548"/>
    </source>
</evidence>